<sequence length="78" mass="9309">MSERYWLADSEKVRAFESIYKLKKEIGRRWYQPVGSASFTFHCKDVTNHGWVMKSVQKKRKDKLKIVKLGHLLCLDHK</sequence>
<dbReference type="Proteomes" id="UP000321570">
    <property type="component" value="Unassembled WGS sequence"/>
</dbReference>
<evidence type="ECO:0000313" key="2">
    <source>
        <dbReference type="Proteomes" id="UP000321570"/>
    </source>
</evidence>
<feature type="non-terminal residue" evidence="1">
    <location>
        <position position="78"/>
    </location>
</feature>
<evidence type="ECO:0000313" key="1">
    <source>
        <dbReference type="EMBL" id="VUZ40972.1"/>
    </source>
</evidence>
<reference evidence="1 2" key="1">
    <citation type="submission" date="2019-07" db="EMBL/GenBank/DDBJ databases">
        <authorList>
            <person name="Jastrzebski P J."/>
            <person name="Paukszto L."/>
            <person name="Jastrzebski P J."/>
        </authorList>
    </citation>
    <scope>NUCLEOTIDE SEQUENCE [LARGE SCALE GENOMIC DNA]</scope>
    <source>
        <strain evidence="1 2">WMS-il1</strain>
    </source>
</reference>
<gene>
    <name evidence="1" type="ORF">WMSIL1_LOCUS1829</name>
</gene>
<name>A0A564Y127_HYMDI</name>
<dbReference type="AlphaFoldDB" id="A0A564Y127"/>
<accession>A0A564Y127</accession>
<proteinExistence type="predicted"/>
<dbReference type="EMBL" id="CABIJS010000044">
    <property type="protein sequence ID" value="VUZ40972.1"/>
    <property type="molecule type" value="Genomic_DNA"/>
</dbReference>
<protein>
    <submittedName>
        <fullName evidence="1">Uncharacterized protein</fullName>
    </submittedName>
</protein>
<keyword evidence="2" id="KW-1185">Reference proteome</keyword>
<organism evidence="1 2">
    <name type="scientific">Hymenolepis diminuta</name>
    <name type="common">Rat tapeworm</name>
    <dbReference type="NCBI Taxonomy" id="6216"/>
    <lineage>
        <taxon>Eukaryota</taxon>
        <taxon>Metazoa</taxon>
        <taxon>Spiralia</taxon>
        <taxon>Lophotrochozoa</taxon>
        <taxon>Platyhelminthes</taxon>
        <taxon>Cestoda</taxon>
        <taxon>Eucestoda</taxon>
        <taxon>Cyclophyllidea</taxon>
        <taxon>Hymenolepididae</taxon>
        <taxon>Hymenolepis</taxon>
    </lineage>
</organism>